<organism evidence="2 3">
    <name type="scientific">Ichthyophthirius multifiliis</name>
    <name type="common">White spot disease agent</name>
    <name type="synonym">Ich</name>
    <dbReference type="NCBI Taxonomy" id="5932"/>
    <lineage>
        <taxon>Eukaryota</taxon>
        <taxon>Sar</taxon>
        <taxon>Alveolata</taxon>
        <taxon>Ciliophora</taxon>
        <taxon>Intramacronucleata</taxon>
        <taxon>Oligohymenophorea</taxon>
        <taxon>Hymenostomatida</taxon>
        <taxon>Ophryoglenina</taxon>
        <taxon>Ichthyophthirius</taxon>
    </lineage>
</organism>
<feature type="region of interest" description="Disordered" evidence="1">
    <location>
        <begin position="177"/>
        <end position="206"/>
    </location>
</feature>
<accession>G0QKL2</accession>
<sequence length="580" mass="69701">MKQIIQINKNINNYQYCYSSVKPVPIYEGISKFNSINEKLRVNENYEKHKWQSKFNYYKINTDELKCIFLQDNQDYQVSIELINQFNKDLQQKNNNIQHLKNAPWKFQFFKQLYFQLKEVAQTQDRIVQSVFAKQVNLWAFEQLERLEAQNKSLKPFEDDNSFIYQFQEIKKSKKEDLNQLYSPKNNNYNNTTLNENDETSNQTQDTSKIICYPHLYMAEQLKDYQSKARTKYPEYEAPEVQLRGYKRHILSFEDPQKIMTKINEKQEKNEINKIEPQKKNSNNMHQIPKNINENQIKNQKNAYLQPQIKKFVTDYSDQCDLNDKKYNIKSNYIYYESSEDIRELKMENLLRTNRVKQIAEKREDEEKLEMMKQWAVNKSRIEKEINRKVDSSTFGNDFKQLEYKYDKTKRSISLQTNPNQQKTFNCVEYLAKRDLNHEKQNINLEDQITQQRINQVKNQYYNIIGLRQNKNDQKINKILPSLSIYDSSNCKNRFKHFSTIVNVNVKKLQKKQLDQALEIKNRMAKYKINMQMKELANAILTPSGIQNAQEINLLPEPGQRLIKNPFINEKKKKKKNKRR</sequence>
<dbReference type="AlphaFoldDB" id="G0QKL2"/>
<name>G0QKL2_ICHMU</name>
<evidence type="ECO:0000313" key="2">
    <source>
        <dbReference type="EMBL" id="EGR34244.1"/>
    </source>
</evidence>
<reference evidence="2 3" key="1">
    <citation type="submission" date="2011-07" db="EMBL/GenBank/DDBJ databases">
        <authorList>
            <person name="Coyne R."/>
            <person name="Brami D."/>
            <person name="Johnson J."/>
            <person name="Hostetler J."/>
            <person name="Hannick L."/>
            <person name="Clark T."/>
            <person name="Cassidy-Hanley D."/>
            <person name="Inman J."/>
        </authorList>
    </citation>
    <scope>NUCLEOTIDE SEQUENCE [LARGE SCALE GENOMIC DNA]</scope>
    <source>
        <strain evidence="2 3">G5</strain>
    </source>
</reference>
<protein>
    <submittedName>
        <fullName evidence="2">Uncharacterized protein</fullName>
    </submittedName>
</protein>
<dbReference type="InParanoid" id="G0QKL2"/>
<dbReference type="GeneID" id="14910436"/>
<dbReference type="eggNOG" id="ENOG502RG2F">
    <property type="taxonomic scope" value="Eukaryota"/>
</dbReference>
<dbReference type="OrthoDB" id="294866at2759"/>
<dbReference type="Proteomes" id="UP000008983">
    <property type="component" value="Unassembled WGS sequence"/>
</dbReference>
<evidence type="ECO:0000256" key="1">
    <source>
        <dbReference type="SAM" id="MobiDB-lite"/>
    </source>
</evidence>
<dbReference type="EMBL" id="GL983173">
    <property type="protein sequence ID" value="EGR34244.1"/>
    <property type="molecule type" value="Genomic_DNA"/>
</dbReference>
<feature type="compositionally biased region" description="Low complexity" evidence="1">
    <location>
        <begin position="186"/>
        <end position="195"/>
    </location>
</feature>
<dbReference type="RefSeq" id="XP_004039548.1">
    <property type="nucleotide sequence ID" value="XM_004039500.1"/>
</dbReference>
<evidence type="ECO:0000313" key="3">
    <source>
        <dbReference type="Proteomes" id="UP000008983"/>
    </source>
</evidence>
<dbReference type="OMA" id="LMPEQSM"/>
<keyword evidence="3" id="KW-1185">Reference proteome</keyword>
<gene>
    <name evidence="2" type="ORF">IMG5_019280</name>
</gene>
<proteinExistence type="predicted"/>